<dbReference type="RefSeq" id="WP_199395527.1">
    <property type="nucleotide sequence ID" value="NZ_JAEMHK010000009.1"/>
</dbReference>
<dbReference type="InterPro" id="IPR009081">
    <property type="entry name" value="PP-bd_ACP"/>
</dbReference>
<organism evidence="2 3">
    <name type="scientific">Geomonas propionica</name>
    <dbReference type="NCBI Taxonomy" id="2798582"/>
    <lineage>
        <taxon>Bacteria</taxon>
        <taxon>Pseudomonadati</taxon>
        <taxon>Thermodesulfobacteriota</taxon>
        <taxon>Desulfuromonadia</taxon>
        <taxon>Geobacterales</taxon>
        <taxon>Geobacteraceae</taxon>
        <taxon>Geomonas</taxon>
    </lineage>
</organism>
<gene>
    <name evidence="2" type="ORF">JFN90_12910</name>
</gene>
<protein>
    <submittedName>
        <fullName evidence="2">Acyl carrier protein</fullName>
    </submittedName>
</protein>
<proteinExistence type="predicted"/>
<evidence type="ECO:0000313" key="2">
    <source>
        <dbReference type="EMBL" id="MBJ6801029.1"/>
    </source>
</evidence>
<dbReference type="Gene3D" id="1.10.1200.10">
    <property type="entry name" value="ACP-like"/>
    <property type="match status" value="1"/>
</dbReference>
<dbReference type="SUPFAM" id="SSF47336">
    <property type="entry name" value="ACP-like"/>
    <property type="match status" value="1"/>
</dbReference>
<feature type="domain" description="Carrier" evidence="1">
    <location>
        <begin position="1"/>
        <end position="76"/>
    </location>
</feature>
<dbReference type="PROSITE" id="PS50075">
    <property type="entry name" value="CARRIER"/>
    <property type="match status" value="1"/>
</dbReference>
<comment type="caution">
    <text evidence="2">The sequence shown here is derived from an EMBL/GenBank/DDBJ whole genome shotgun (WGS) entry which is preliminary data.</text>
</comment>
<keyword evidence="3" id="KW-1185">Reference proteome</keyword>
<dbReference type="InterPro" id="IPR036736">
    <property type="entry name" value="ACP-like_sf"/>
</dbReference>
<sequence>MDTMTTLNGIFCEVFDEESLQITRATTADDVDGWDSLSHTNLIVAVEMAFNVRFNLKDTRVLKDVGELVDLIDRKLAEKG</sequence>
<reference evidence="2 3" key="1">
    <citation type="submission" date="2020-12" db="EMBL/GenBank/DDBJ databases">
        <title>Geomonas sp. Red259, isolated from paddy soil.</title>
        <authorList>
            <person name="Xu Z."/>
            <person name="Zhang Z."/>
            <person name="Masuda Y."/>
            <person name="Itoh H."/>
            <person name="Senoo K."/>
        </authorList>
    </citation>
    <scope>NUCLEOTIDE SEQUENCE [LARGE SCALE GENOMIC DNA]</scope>
    <source>
        <strain evidence="2 3">Red259</strain>
    </source>
</reference>
<dbReference type="EMBL" id="JAEMHK010000009">
    <property type="protein sequence ID" value="MBJ6801029.1"/>
    <property type="molecule type" value="Genomic_DNA"/>
</dbReference>
<name>A0ABS0YSS3_9BACT</name>
<dbReference type="Proteomes" id="UP000641025">
    <property type="component" value="Unassembled WGS sequence"/>
</dbReference>
<evidence type="ECO:0000313" key="3">
    <source>
        <dbReference type="Proteomes" id="UP000641025"/>
    </source>
</evidence>
<evidence type="ECO:0000259" key="1">
    <source>
        <dbReference type="PROSITE" id="PS50075"/>
    </source>
</evidence>
<accession>A0ABS0YSS3</accession>